<protein>
    <recommendedName>
        <fullName evidence="1">F-box domain-containing protein</fullName>
    </recommendedName>
</protein>
<evidence type="ECO:0000313" key="3">
    <source>
        <dbReference type="Proteomes" id="UP001213000"/>
    </source>
</evidence>
<dbReference type="EMBL" id="JANIEX010000135">
    <property type="protein sequence ID" value="KAJ3572616.1"/>
    <property type="molecule type" value="Genomic_DNA"/>
</dbReference>
<dbReference type="Gene3D" id="1.20.1280.50">
    <property type="match status" value="1"/>
</dbReference>
<accession>A0AAD5W3S5</accession>
<keyword evidence="3" id="KW-1185">Reference proteome</keyword>
<evidence type="ECO:0000259" key="1">
    <source>
        <dbReference type="Pfam" id="PF12937"/>
    </source>
</evidence>
<dbReference type="Pfam" id="PF12937">
    <property type="entry name" value="F-box-like"/>
    <property type="match status" value="1"/>
</dbReference>
<dbReference type="AlphaFoldDB" id="A0AAD5W3S5"/>
<dbReference type="Proteomes" id="UP001213000">
    <property type="component" value="Unassembled WGS sequence"/>
</dbReference>
<evidence type="ECO:0000313" key="2">
    <source>
        <dbReference type="EMBL" id="KAJ3572616.1"/>
    </source>
</evidence>
<feature type="domain" description="F-box" evidence="1">
    <location>
        <begin position="70"/>
        <end position="126"/>
    </location>
</feature>
<dbReference type="InterPro" id="IPR001810">
    <property type="entry name" value="F-box_dom"/>
</dbReference>
<proteinExistence type="predicted"/>
<organism evidence="2 3">
    <name type="scientific">Leucocoprinus birnbaumii</name>
    <dbReference type="NCBI Taxonomy" id="56174"/>
    <lineage>
        <taxon>Eukaryota</taxon>
        <taxon>Fungi</taxon>
        <taxon>Dikarya</taxon>
        <taxon>Basidiomycota</taxon>
        <taxon>Agaricomycotina</taxon>
        <taxon>Agaricomycetes</taxon>
        <taxon>Agaricomycetidae</taxon>
        <taxon>Agaricales</taxon>
        <taxon>Agaricineae</taxon>
        <taxon>Agaricaceae</taxon>
        <taxon>Leucocoprinus</taxon>
    </lineage>
</organism>
<reference evidence="2" key="1">
    <citation type="submission" date="2022-07" db="EMBL/GenBank/DDBJ databases">
        <title>Genome Sequence of Leucocoprinus birnbaumii.</title>
        <authorList>
            <person name="Buettner E."/>
        </authorList>
    </citation>
    <scope>NUCLEOTIDE SEQUENCE</scope>
    <source>
        <strain evidence="2">VT141</strain>
    </source>
</reference>
<gene>
    <name evidence="2" type="ORF">NP233_g2969</name>
</gene>
<sequence length="568" mass="66243">MQAASIFHLPNRDNEQLKSLNIKSFPNSTPQEETNAINYEVENIDEEISRLNLLKAHYRGRVNELRSKLSVLPIDILLRIFEHALSIEKDQLPGPDGILPLVLGCVCYSWRQLIWSTPSLWTTPSFSARLYSTPELIRLFFDNSGSLPVSVGWWDIVNYKPYEELGFIVRERPEKLRAFRCYFTNEGREIWNLAELKIQTIQMLSSGLLPNLREAKIYHDGEFHDEVLRLPSLRELHWKGFLKLPSYIPIDNLTTLFLEEIQPDYCLDVLLKAPKLETFHVTITSILLRAGISSPHDEGHLISTAFQNRREEVILPRLKYLKWVYDIHPLNRMWTYYLMKFVRLPSLEYLHFASRGSSTSLYVGEAEMELVRHQFLVSMPRLKHYRWFWGHIFNPQGLGYWDDSVQYPLGSTTRTFLSFLPSSVQKLHIDFLEKTAQDCLGFLFQLLKVGNSEGEIVLPALRELSIMGDSSRSVGERGLDLGVFYTELVEMLRSRRNGPPEKWKTIVRLEYFCIEVRDWGLLDKRWSKKGMNQCRDVAESIVGEGLRFEERGRVPQFDESEDEIYLAE</sequence>
<name>A0AAD5W3S5_9AGAR</name>
<comment type="caution">
    <text evidence="2">The sequence shown here is derived from an EMBL/GenBank/DDBJ whole genome shotgun (WGS) entry which is preliminary data.</text>
</comment>